<dbReference type="AlphaFoldDB" id="A0A1I7RTX0"/>
<gene>
    <name evidence="1" type="ORF">BXYJ_LOCUS15725</name>
</gene>
<dbReference type="OrthoDB" id="10250478at2759"/>
<proteinExistence type="predicted"/>
<evidence type="ECO:0000313" key="4">
    <source>
        <dbReference type="WBParaSite" id="BXY_0417600.1"/>
    </source>
</evidence>
<keyword evidence="3" id="KW-1185">Reference proteome</keyword>
<evidence type="ECO:0000313" key="2">
    <source>
        <dbReference type="Proteomes" id="UP000095284"/>
    </source>
</evidence>
<dbReference type="EMBL" id="CAJFCV020000006">
    <property type="protein sequence ID" value="CAG9132129.1"/>
    <property type="molecule type" value="Genomic_DNA"/>
</dbReference>
<name>A0A1I7RTX0_BURXY</name>
<dbReference type="WBParaSite" id="BXY_0417600.1">
    <property type="protein sequence ID" value="BXY_0417600.1"/>
    <property type="gene ID" value="BXY_0417600"/>
</dbReference>
<reference evidence="1" key="2">
    <citation type="submission" date="2020-09" db="EMBL/GenBank/DDBJ databases">
        <authorList>
            <person name="Kikuchi T."/>
        </authorList>
    </citation>
    <scope>NUCLEOTIDE SEQUENCE</scope>
    <source>
        <strain evidence="1">Ka4C1</strain>
    </source>
</reference>
<dbReference type="SMR" id="A0A1I7RTX0"/>
<organism evidence="2 4">
    <name type="scientific">Bursaphelenchus xylophilus</name>
    <name type="common">Pinewood nematode worm</name>
    <name type="synonym">Aphelenchoides xylophilus</name>
    <dbReference type="NCBI Taxonomy" id="6326"/>
    <lineage>
        <taxon>Eukaryota</taxon>
        <taxon>Metazoa</taxon>
        <taxon>Ecdysozoa</taxon>
        <taxon>Nematoda</taxon>
        <taxon>Chromadorea</taxon>
        <taxon>Rhabditida</taxon>
        <taxon>Tylenchina</taxon>
        <taxon>Tylenchomorpha</taxon>
        <taxon>Aphelenchoidea</taxon>
        <taxon>Aphelenchoididae</taxon>
        <taxon>Bursaphelenchus</taxon>
    </lineage>
</organism>
<evidence type="ECO:0000313" key="3">
    <source>
        <dbReference type="Proteomes" id="UP000659654"/>
    </source>
</evidence>
<dbReference type="eggNOG" id="KOG1148">
    <property type="taxonomic scope" value="Eukaryota"/>
</dbReference>
<dbReference type="Proteomes" id="UP000095284">
    <property type="component" value="Unplaced"/>
</dbReference>
<sequence>MTWKCVSRFYFDQWGISWEYPSLLRLPTCKAATSSGLRSQHCGQRKWNTRCHRVFQWLAIHSVKKEEDGGAEVMEQPLKKKALFYKVGENFKTDSCVIAPKTVGLLKEHVRRVEGKGHTRFPPVRNGIGYAKAININFGYAKVGNKLE</sequence>
<dbReference type="Proteomes" id="UP000659654">
    <property type="component" value="Unassembled WGS sequence"/>
</dbReference>
<protein>
    <submittedName>
        <fullName evidence="1">(pine wood nematode) hypothetical protein</fullName>
    </submittedName>
</protein>
<accession>A0A1I7RTX0</accession>
<reference evidence="4" key="1">
    <citation type="submission" date="2016-11" db="UniProtKB">
        <authorList>
            <consortium name="WormBaseParasite"/>
        </authorList>
    </citation>
    <scope>IDENTIFICATION</scope>
</reference>
<dbReference type="EMBL" id="CAJFDI010000006">
    <property type="protein sequence ID" value="CAD5235634.1"/>
    <property type="molecule type" value="Genomic_DNA"/>
</dbReference>
<evidence type="ECO:0000313" key="1">
    <source>
        <dbReference type="EMBL" id="CAD5235634.1"/>
    </source>
</evidence>
<dbReference type="Proteomes" id="UP000582659">
    <property type="component" value="Unassembled WGS sequence"/>
</dbReference>